<evidence type="ECO:0000256" key="9">
    <source>
        <dbReference type="SAM" id="MobiDB-lite"/>
    </source>
</evidence>
<feature type="domain" description="C2H2-type" evidence="10">
    <location>
        <begin position="57"/>
        <end position="79"/>
    </location>
</feature>
<dbReference type="InterPro" id="IPR055186">
    <property type="entry name" value="C2H2-2nd_BIRD-IDD"/>
</dbReference>
<proteinExistence type="predicted"/>
<evidence type="ECO:0000313" key="12">
    <source>
        <dbReference type="Proteomes" id="UP001165190"/>
    </source>
</evidence>
<dbReference type="Gene3D" id="3.30.160.60">
    <property type="entry name" value="Classic Zinc Finger"/>
    <property type="match status" value="2"/>
</dbReference>
<dbReference type="InterPro" id="IPR013087">
    <property type="entry name" value="Znf_C2H2_type"/>
</dbReference>
<gene>
    <name evidence="11" type="ORF">HRI_003639700</name>
</gene>
<keyword evidence="2" id="KW-0677">Repeat</keyword>
<dbReference type="Pfam" id="PF22996">
    <property type="entry name" value="C2H2-2nd_BIRD-IDD"/>
    <property type="match status" value="1"/>
</dbReference>
<keyword evidence="12" id="KW-1185">Reference proteome</keyword>
<evidence type="ECO:0000256" key="2">
    <source>
        <dbReference type="ARBA" id="ARBA00022737"/>
    </source>
</evidence>
<comment type="caution">
    <text evidence="11">The sequence shown here is derived from an EMBL/GenBank/DDBJ whole genome shotgun (WGS) entry which is preliminary data.</text>
</comment>
<dbReference type="PROSITE" id="PS50157">
    <property type="entry name" value="ZINC_FINGER_C2H2_2"/>
    <property type="match status" value="1"/>
</dbReference>
<evidence type="ECO:0000256" key="1">
    <source>
        <dbReference type="ARBA" id="ARBA00022723"/>
    </source>
</evidence>
<keyword evidence="3 8" id="KW-0863">Zinc-finger</keyword>
<dbReference type="InterPro" id="IPR055187">
    <property type="entry name" value="C2CH-3rd_BIRD-IDD"/>
</dbReference>
<dbReference type="Proteomes" id="UP001165190">
    <property type="component" value="Unassembled WGS sequence"/>
</dbReference>
<dbReference type="PANTHER" id="PTHR10593:SF241">
    <property type="entry name" value="ZINC FINGER PROTEIN MAGPIE-LIKE"/>
    <property type="match status" value="1"/>
</dbReference>
<dbReference type="GO" id="GO:0003700">
    <property type="term" value="F:DNA-binding transcription factor activity"/>
    <property type="evidence" value="ECO:0007669"/>
    <property type="project" value="TreeGrafter"/>
</dbReference>
<dbReference type="OrthoDB" id="6354171at2759"/>
<feature type="region of interest" description="Disordered" evidence="9">
    <location>
        <begin position="1"/>
        <end position="39"/>
    </location>
</feature>
<evidence type="ECO:0000256" key="8">
    <source>
        <dbReference type="PROSITE-ProRule" id="PRU00042"/>
    </source>
</evidence>
<dbReference type="AlphaFoldDB" id="A0A9W7IQZ0"/>
<keyword evidence="7" id="KW-0804">Transcription</keyword>
<dbReference type="PANTHER" id="PTHR10593">
    <property type="entry name" value="SERINE/THREONINE-PROTEIN KINASE RIO"/>
    <property type="match status" value="1"/>
</dbReference>
<dbReference type="GO" id="GO:0005634">
    <property type="term" value="C:nucleus"/>
    <property type="evidence" value="ECO:0007669"/>
    <property type="project" value="TreeGrafter"/>
</dbReference>
<organism evidence="11 12">
    <name type="scientific">Hibiscus trionum</name>
    <name type="common">Flower of an hour</name>
    <dbReference type="NCBI Taxonomy" id="183268"/>
    <lineage>
        <taxon>Eukaryota</taxon>
        <taxon>Viridiplantae</taxon>
        <taxon>Streptophyta</taxon>
        <taxon>Embryophyta</taxon>
        <taxon>Tracheophyta</taxon>
        <taxon>Spermatophyta</taxon>
        <taxon>Magnoliopsida</taxon>
        <taxon>eudicotyledons</taxon>
        <taxon>Gunneridae</taxon>
        <taxon>Pentapetalae</taxon>
        <taxon>rosids</taxon>
        <taxon>malvids</taxon>
        <taxon>Malvales</taxon>
        <taxon>Malvaceae</taxon>
        <taxon>Malvoideae</taxon>
        <taxon>Hibiscus</taxon>
    </lineage>
</organism>
<reference evidence="11" key="1">
    <citation type="submission" date="2023-05" db="EMBL/GenBank/DDBJ databases">
        <title>Genome and transcriptome analyses reveal genes involved in the formation of fine ridges on petal epidermal cells in Hibiscus trionum.</title>
        <authorList>
            <person name="Koshimizu S."/>
            <person name="Masuda S."/>
            <person name="Ishii T."/>
            <person name="Shirasu K."/>
            <person name="Hoshino A."/>
            <person name="Arita M."/>
        </authorList>
    </citation>
    <scope>NUCLEOTIDE SEQUENCE</scope>
    <source>
        <strain evidence="11">Hamamatsu line</strain>
    </source>
</reference>
<evidence type="ECO:0000256" key="7">
    <source>
        <dbReference type="ARBA" id="ARBA00023163"/>
    </source>
</evidence>
<dbReference type="FunFam" id="3.30.160.60:FF:000131">
    <property type="entry name" value="protein indeterminate-domain 5, chloroplastic-like"/>
    <property type="match status" value="1"/>
</dbReference>
<dbReference type="SUPFAM" id="SSF57667">
    <property type="entry name" value="beta-beta-alpha zinc fingers"/>
    <property type="match status" value="1"/>
</dbReference>
<dbReference type="Pfam" id="PF22995">
    <property type="entry name" value="C2CH-3rd_BIRD-IDD"/>
    <property type="match status" value="1"/>
</dbReference>
<dbReference type="SMART" id="SM00355">
    <property type="entry name" value="ZnF_C2H2"/>
    <property type="match status" value="2"/>
</dbReference>
<accession>A0A9W7IQZ0</accession>
<dbReference type="FunFam" id="3.30.160.60:FF:000554">
    <property type="entry name" value="protein indeterminate-domain 12-like"/>
    <property type="match status" value="1"/>
</dbReference>
<evidence type="ECO:0000256" key="4">
    <source>
        <dbReference type="ARBA" id="ARBA00022833"/>
    </source>
</evidence>
<keyword evidence="4" id="KW-0862">Zinc</keyword>
<keyword evidence="6" id="KW-0238">DNA-binding</keyword>
<dbReference type="InterPro" id="IPR055185">
    <property type="entry name" value="C2CH-4th_BIRD-IDD"/>
</dbReference>
<sequence length="380" mass="41917">MLEKMTEASVSDVFVRNPLPGSNPPLAKKKRNLPGTPDPEAEVIALSPKTLMATNRFLCEICGKGFQRDQNLQLHRRGHNLPWKLKQRATKEPRKRVYVCPEKTCVHHHPSRALGDLTGIKKHFCRKHGEKKWKCDKCSKRYAVQSDWKAHSKTCGTREYKCDCGTLFSRRDSFITHRAFCDALAEETARLNAASGMHGLSLWMGQDIHQFGSLNSGSGPIFSTDPLVSNSNPPASGYQLFSHGQELTSTSLPLNNVKENGARLVSVPSLFSTQQLHSHQPPSANMSATALLQKAAEIGATSTDTSFLGSFGAKCSNSLYVSNMENSAHDISTLNQLQQMYPPAKRMRTQNEDNSGGHTRDFLGVGVLPICHPSSVNGYI</sequence>
<evidence type="ECO:0000256" key="6">
    <source>
        <dbReference type="ARBA" id="ARBA00023125"/>
    </source>
</evidence>
<dbReference type="PROSITE" id="PS00028">
    <property type="entry name" value="ZINC_FINGER_C2H2_1"/>
    <property type="match status" value="1"/>
</dbReference>
<dbReference type="InterPro" id="IPR036236">
    <property type="entry name" value="Znf_C2H2_sf"/>
</dbReference>
<dbReference type="GO" id="GO:0008270">
    <property type="term" value="F:zinc ion binding"/>
    <property type="evidence" value="ECO:0007669"/>
    <property type="project" value="UniProtKB-KW"/>
</dbReference>
<keyword evidence="1" id="KW-0479">Metal-binding</keyword>
<evidence type="ECO:0000259" key="10">
    <source>
        <dbReference type="PROSITE" id="PS50157"/>
    </source>
</evidence>
<dbReference type="GO" id="GO:0003677">
    <property type="term" value="F:DNA binding"/>
    <property type="evidence" value="ECO:0007669"/>
    <property type="project" value="UniProtKB-KW"/>
</dbReference>
<keyword evidence="5" id="KW-0805">Transcription regulation</keyword>
<protein>
    <submittedName>
        <fullName evidence="11">INDETERMINATE DOMAIN 3, Magpie</fullName>
    </submittedName>
</protein>
<evidence type="ECO:0000256" key="3">
    <source>
        <dbReference type="ARBA" id="ARBA00022771"/>
    </source>
</evidence>
<dbReference type="Pfam" id="PF22992">
    <property type="entry name" value="C2CH-4th_BIRD-IDD"/>
    <property type="match status" value="1"/>
</dbReference>
<evidence type="ECO:0000313" key="11">
    <source>
        <dbReference type="EMBL" id="GMI99703.1"/>
    </source>
</evidence>
<evidence type="ECO:0000256" key="5">
    <source>
        <dbReference type="ARBA" id="ARBA00023015"/>
    </source>
</evidence>
<name>A0A9W7IQZ0_HIBTR</name>
<dbReference type="EMBL" id="BSYR01000035">
    <property type="protein sequence ID" value="GMI99703.1"/>
    <property type="molecule type" value="Genomic_DNA"/>
</dbReference>
<dbReference type="InterPro" id="IPR031140">
    <property type="entry name" value="IDD1-16"/>
</dbReference>